<feature type="transmembrane region" description="Helical" evidence="8">
    <location>
        <begin position="139"/>
        <end position="158"/>
    </location>
</feature>
<feature type="transmembrane region" description="Helical" evidence="8">
    <location>
        <begin position="361"/>
        <end position="378"/>
    </location>
</feature>
<evidence type="ECO:0000313" key="10">
    <source>
        <dbReference type="EMBL" id="MFB9952866.1"/>
    </source>
</evidence>
<accession>A0ABV6AQH0</accession>
<evidence type="ECO:0000256" key="6">
    <source>
        <dbReference type="ARBA" id="ARBA00023136"/>
    </source>
</evidence>
<keyword evidence="2" id="KW-0813">Transport</keyword>
<feature type="transmembrane region" description="Helical" evidence="8">
    <location>
        <begin position="270"/>
        <end position="288"/>
    </location>
</feature>
<dbReference type="PANTHER" id="PTHR23521">
    <property type="entry name" value="TRANSPORTER MFS SUPERFAMILY"/>
    <property type="match status" value="1"/>
</dbReference>
<reference evidence="10 11" key="1">
    <citation type="submission" date="2024-09" db="EMBL/GenBank/DDBJ databases">
        <authorList>
            <person name="Sun Q."/>
            <person name="Mori K."/>
        </authorList>
    </citation>
    <scope>NUCLEOTIDE SEQUENCE [LARGE SCALE GENOMIC DNA]</scope>
    <source>
        <strain evidence="10 11">TBRC 4938</strain>
    </source>
</reference>
<feature type="transmembrane region" description="Helical" evidence="8">
    <location>
        <begin position="206"/>
        <end position="228"/>
    </location>
</feature>
<dbReference type="InterPro" id="IPR047200">
    <property type="entry name" value="MFS_YcaD-like"/>
</dbReference>
<dbReference type="Gene3D" id="1.20.1250.20">
    <property type="entry name" value="MFS general substrate transporter like domains"/>
    <property type="match status" value="2"/>
</dbReference>
<evidence type="ECO:0000256" key="8">
    <source>
        <dbReference type="SAM" id="Phobius"/>
    </source>
</evidence>
<feature type="domain" description="Major facilitator superfamily (MFS) profile" evidence="9">
    <location>
        <begin position="13"/>
        <end position="383"/>
    </location>
</feature>
<sequence length="421" mass="44237">MHGRTLETASPFSIASIIVSMTIAAIGSGIMATYVPFVLTGTGASWAASVAVPALAFGGLIGCVVGGPLIRRVGHARLFACSMAMVIIAAVLVAADLPPVWWVLARGIYGAASNVNFIIAQSWLNHAASNEWRGRAMSFFYMAFILGLGAGALLFGQIPSGGNLAPLVVIFVTAFSILPIGLTRLPNPPPPASVSVDVRMAWRISPVGLVGVLASGGLSMVVQGFTPIYAATNQVPRGDIALMMFVMQTGLLFVQYPLGMLSDRIDRRYVLLITCAIIVAAGVAALFVSFSTIVVLMIVFLIFGGSIETVYSVANAHANDRADPGDFVPLSSTLLVAWSTAATIVPLGITLLAPVFGQHTFIYAIILVAIAYAAYVIWRLREREAVPTGERENFGIRSAQMPNASVLTDPASDPASNKGAK</sequence>
<keyword evidence="3" id="KW-1003">Cell membrane</keyword>
<feature type="transmembrane region" description="Helical" evidence="8">
    <location>
        <begin position="240"/>
        <end position="258"/>
    </location>
</feature>
<keyword evidence="11" id="KW-1185">Reference proteome</keyword>
<dbReference type="InterPro" id="IPR036259">
    <property type="entry name" value="MFS_trans_sf"/>
</dbReference>
<proteinExistence type="predicted"/>
<dbReference type="InterPro" id="IPR020846">
    <property type="entry name" value="MFS_dom"/>
</dbReference>
<evidence type="ECO:0000256" key="1">
    <source>
        <dbReference type="ARBA" id="ARBA00004651"/>
    </source>
</evidence>
<dbReference type="EMBL" id="JBHMAA010000039">
    <property type="protein sequence ID" value="MFB9952866.1"/>
    <property type="molecule type" value="Genomic_DNA"/>
</dbReference>
<organism evidence="10 11">
    <name type="scientific">Rhizobium puerariae</name>
    <dbReference type="NCBI Taxonomy" id="1585791"/>
    <lineage>
        <taxon>Bacteria</taxon>
        <taxon>Pseudomonadati</taxon>
        <taxon>Pseudomonadota</taxon>
        <taxon>Alphaproteobacteria</taxon>
        <taxon>Hyphomicrobiales</taxon>
        <taxon>Rhizobiaceae</taxon>
        <taxon>Rhizobium/Agrobacterium group</taxon>
        <taxon>Rhizobium</taxon>
    </lineage>
</organism>
<dbReference type="Proteomes" id="UP001589692">
    <property type="component" value="Unassembled WGS sequence"/>
</dbReference>
<evidence type="ECO:0000256" key="5">
    <source>
        <dbReference type="ARBA" id="ARBA00022989"/>
    </source>
</evidence>
<dbReference type="CDD" id="cd17477">
    <property type="entry name" value="MFS_YcaD_like"/>
    <property type="match status" value="1"/>
</dbReference>
<feature type="transmembrane region" description="Helical" evidence="8">
    <location>
        <begin position="46"/>
        <end position="66"/>
    </location>
</feature>
<feature type="transmembrane region" description="Helical" evidence="8">
    <location>
        <begin position="294"/>
        <end position="314"/>
    </location>
</feature>
<keyword evidence="5 8" id="KW-1133">Transmembrane helix</keyword>
<evidence type="ECO:0000256" key="7">
    <source>
        <dbReference type="SAM" id="MobiDB-lite"/>
    </source>
</evidence>
<evidence type="ECO:0000259" key="9">
    <source>
        <dbReference type="PROSITE" id="PS50850"/>
    </source>
</evidence>
<evidence type="ECO:0000313" key="11">
    <source>
        <dbReference type="Proteomes" id="UP001589692"/>
    </source>
</evidence>
<dbReference type="RefSeq" id="WP_377265667.1">
    <property type="nucleotide sequence ID" value="NZ_JBHMAA010000039.1"/>
</dbReference>
<feature type="transmembrane region" description="Helical" evidence="8">
    <location>
        <begin position="164"/>
        <end position="185"/>
    </location>
</feature>
<name>A0ABV6AQH0_9HYPH</name>
<dbReference type="Pfam" id="PF07690">
    <property type="entry name" value="MFS_1"/>
    <property type="match status" value="2"/>
</dbReference>
<feature type="transmembrane region" description="Helical" evidence="8">
    <location>
        <begin position="101"/>
        <end position="119"/>
    </location>
</feature>
<keyword evidence="6 8" id="KW-0472">Membrane</keyword>
<comment type="caution">
    <text evidence="10">The sequence shown here is derived from an EMBL/GenBank/DDBJ whole genome shotgun (WGS) entry which is preliminary data.</text>
</comment>
<protein>
    <submittedName>
        <fullName evidence="10">MFS transporter</fullName>
    </submittedName>
</protein>
<comment type="subcellular location">
    <subcellularLocation>
        <location evidence="1">Cell membrane</location>
        <topology evidence="1">Multi-pass membrane protein</topology>
    </subcellularLocation>
</comment>
<evidence type="ECO:0000256" key="3">
    <source>
        <dbReference type="ARBA" id="ARBA00022475"/>
    </source>
</evidence>
<evidence type="ECO:0000256" key="2">
    <source>
        <dbReference type="ARBA" id="ARBA00022448"/>
    </source>
</evidence>
<feature type="region of interest" description="Disordered" evidence="7">
    <location>
        <begin position="397"/>
        <end position="421"/>
    </location>
</feature>
<keyword evidence="4 8" id="KW-0812">Transmembrane</keyword>
<dbReference type="SUPFAM" id="SSF103473">
    <property type="entry name" value="MFS general substrate transporter"/>
    <property type="match status" value="1"/>
</dbReference>
<feature type="transmembrane region" description="Helical" evidence="8">
    <location>
        <begin position="12"/>
        <end position="34"/>
    </location>
</feature>
<feature type="transmembrane region" description="Helical" evidence="8">
    <location>
        <begin position="78"/>
        <end position="95"/>
    </location>
</feature>
<dbReference type="PANTHER" id="PTHR23521:SF2">
    <property type="entry name" value="TRANSPORTER MFS SUPERFAMILY"/>
    <property type="match status" value="1"/>
</dbReference>
<dbReference type="InterPro" id="IPR011701">
    <property type="entry name" value="MFS"/>
</dbReference>
<gene>
    <name evidence="10" type="ORF">ACFFP0_28810</name>
</gene>
<feature type="transmembrane region" description="Helical" evidence="8">
    <location>
        <begin position="335"/>
        <end position="355"/>
    </location>
</feature>
<dbReference type="PROSITE" id="PS50850">
    <property type="entry name" value="MFS"/>
    <property type="match status" value="1"/>
</dbReference>
<evidence type="ECO:0000256" key="4">
    <source>
        <dbReference type="ARBA" id="ARBA00022692"/>
    </source>
</evidence>